<keyword evidence="3" id="KW-1185">Reference proteome</keyword>
<evidence type="ECO:0000313" key="2">
    <source>
        <dbReference type="EMBL" id="TNV67733.1"/>
    </source>
</evidence>
<dbReference type="EMBL" id="RRYP01037359">
    <property type="protein sequence ID" value="TNV67733.1"/>
    <property type="molecule type" value="Genomic_DNA"/>
</dbReference>
<keyword evidence="1" id="KW-0472">Membrane</keyword>
<keyword evidence="1" id="KW-1133">Transmembrane helix</keyword>
<gene>
    <name evidence="2" type="ORF">FGO68_gene1291</name>
</gene>
<evidence type="ECO:0000256" key="1">
    <source>
        <dbReference type="SAM" id="Phobius"/>
    </source>
</evidence>
<keyword evidence="1" id="KW-0812">Transmembrane</keyword>
<feature type="transmembrane region" description="Helical" evidence="1">
    <location>
        <begin position="31"/>
        <end position="47"/>
    </location>
</feature>
<reference evidence="2" key="1">
    <citation type="submission" date="2019-06" db="EMBL/GenBank/DDBJ databases">
        <authorList>
            <person name="Zheng W."/>
        </authorList>
    </citation>
    <scope>NUCLEOTIDE SEQUENCE</scope>
    <source>
        <strain evidence="2">QDHG01</strain>
    </source>
</reference>
<sequence length="127" mass="14833">MTAVETALPRAWNSIQSCSLRSCLPRNMQKFWFLLLETLMMLGFSLGCWVLGAASTIVCYLLEICFNLIMRVLFGRRLINYYMSSQINGNNIVQIMNHERVIYNRKQFEYQSVIRNIIDYACLSTNQ</sequence>
<protein>
    <submittedName>
        <fullName evidence="2">Uncharacterized protein</fullName>
    </submittedName>
</protein>
<proteinExistence type="predicted"/>
<dbReference type="AlphaFoldDB" id="A0A8J8N994"/>
<feature type="transmembrane region" description="Helical" evidence="1">
    <location>
        <begin position="53"/>
        <end position="74"/>
    </location>
</feature>
<organism evidence="2 3">
    <name type="scientific">Halteria grandinella</name>
    <dbReference type="NCBI Taxonomy" id="5974"/>
    <lineage>
        <taxon>Eukaryota</taxon>
        <taxon>Sar</taxon>
        <taxon>Alveolata</taxon>
        <taxon>Ciliophora</taxon>
        <taxon>Intramacronucleata</taxon>
        <taxon>Spirotrichea</taxon>
        <taxon>Stichotrichia</taxon>
        <taxon>Sporadotrichida</taxon>
        <taxon>Halteriidae</taxon>
        <taxon>Halteria</taxon>
    </lineage>
</organism>
<accession>A0A8J8N994</accession>
<name>A0A8J8N994_HALGN</name>
<comment type="caution">
    <text evidence="2">The sequence shown here is derived from an EMBL/GenBank/DDBJ whole genome shotgun (WGS) entry which is preliminary data.</text>
</comment>
<dbReference type="Proteomes" id="UP000785679">
    <property type="component" value="Unassembled WGS sequence"/>
</dbReference>
<evidence type="ECO:0000313" key="3">
    <source>
        <dbReference type="Proteomes" id="UP000785679"/>
    </source>
</evidence>